<dbReference type="Proteomes" id="UP001138672">
    <property type="component" value="Unassembled WGS sequence"/>
</dbReference>
<keyword evidence="3" id="KW-0804">Transcription</keyword>
<dbReference type="SMART" id="SM00342">
    <property type="entry name" value="HTH_ARAC"/>
    <property type="match status" value="1"/>
</dbReference>
<dbReference type="InterPro" id="IPR053142">
    <property type="entry name" value="PchR_regulatory_protein"/>
</dbReference>
<dbReference type="InterPro" id="IPR018062">
    <property type="entry name" value="HTH_AraC-typ_CS"/>
</dbReference>
<dbReference type="PANTHER" id="PTHR47893:SF1">
    <property type="entry name" value="REGULATORY PROTEIN PCHR"/>
    <property type="match status" value="1"/>
</dbReference>
<dbReference type="Pfam" id="PF12833">
    <property type="entry name" value="HTH_18"/>
    <property type="match status" value="1"/>
</dbReference>
<dbReference type="AlphaFoldDB" id="A0A9X1CCQ8"/>
<dbReference type="Gene3D" id="1.10.10.60">
    <property type="entry name" value="Homeodomain-like"/>
    <property type="match status" value="1"/>
</dbReference>
<feature type="domain" description="HTH araC/xylS-type" evidence="4">
    <location>
        <begin position="230"/>
        <end position="328"/>
    </location>
</feature>
<dbReference type="GO" id="GO:0003700">
    <property type="term" value="F:DNA-binding transcription factor activity"/>
    <property type="evidence" value="ECO:0007669"/>
    <property type="project" value="InterPro"/>
</dbReference>
<dbReference type="GO" id="GO:0043565">
    <property type="term" value="F:sequence-specific DNA binding"/>
    <property type="evidence" value="ECO:0007669"/>
    <property type="project" value="InterPro"/>
</dbReference>
<protein>
    <submittedName>
        <fullName evidence="5">AraC-like DNA-binding protein</fullName>
    </submittedName>
</protein>
<sequence>MKSVLKSHSFAQKTITRTFPKDFKTAKLNEETLITNGALVKGETKELVLDGIKISVRNGSITPPFVVDVEHDFPFLKIHFEIEGSSRYTPKNEKSVAVYIPNGHYNFFYLPEVKGQLEYDCTKRKTLEILFTKAYLERVFGHTFKNLSAEFGTALEQDIPFVMWEQSKPITAQLHLIIEEIVNCNYGECIKKAYLESKITEILAIFFDCLSHKQTQHDLCIPKEDHLKILHAESIISKNLKNPPSILELSHLTGINQFKLKQNFKLIFGKPIFTYVTELRMVKAKKLISEQGYTIAETAYEIGYKNPQHFTAAFKKKYNYLPSKLKTD</sequence>
<dbReference type="InterPro" id="IPR018060">
    <property type="entry name" value="HTH_AraC"/>
</dbReference>
<dbReference type="PROSITE" id="PS01124">
    <property type="entry name" value="HTH_ARAC_FAMILY_2"/>
    <property type="match status" value="1"/>
</dbReference>
<dbReference type="InterPro" id="IPR009057">
    <property type="entry name" value="Homeodomain-like_sf"/>
</dbReference>
<proteinExistence type="predicted"/>
<evidence type="ECO:0000313" key="5">
    <source>
        <dbReference type="EMBL" id="MBP1840530.1"/>
    </source>
</evidence>
<dbReference type="PANTHER" id="PTHR47893">
    <property type="entry name" value="REGULATORY PROTEIN PCHR"/>
    <property type="match status" value="1"/>
</dbReference>
<reference evidence="5" key="1">
    <citation type="submission" date="2021-03" db="EMBL/GenBank/DDBJ databases">
        <title>Genomic Encyclopedia of Type Strains, Phase IV (KMG-IV): sequencing the most valuable type-strain genomes for metagenomic binning, comparative biology and taxonomic classification.</title>
        <authorList>
            <person name="Goeker M."/>
        </authorList>
    </citation>
    <scope>NUCLEOTIDE SEQUENCE</scope>
    <source>
        <strain evidence="5">DSM 15523</strain>
        <strain evidence="6 8">DSM 16476</strain>
    </source>
</reference>
<dbReference type="PROSITE" id="PS00041">
    <property type="entry name" value="HTH_ARAC_FAMILY_1"/>
    <property type="match status" value="1"/>
</dbReference>
<evidence type="ECO:0000313" key="7">
    <source>
        <dbReference type="Proteomes" id="UP001138672"/>
    </source>
</evidence>
<dbReference type="EMBL" id="JAGGJQ010000007">
    <property type="protein sequence ID" value="MBP1840530.1"/>
    <property type="molecule type" value="Genomic_DNA"/>
</dbReference>
<evidence type="ECO:0000256" key="2">
    <source>
        <dbReference type="ARBA" id="ARBA00023125"/>
    </source>
</evidence>
<evidence type="ECO:0000256" key="3">
    <source>
        <dbReference type="ARBA" id="ARBA00023163"/>
    </source>
</evidence>
<organism evidence="5 7">
    <name type="scientific">Formosa algae</name>
    <dbReference type="NCBI Taxonomy" id="225843"/>
    <lineage>
        <taxon>Bacteria</taxon>
        <taxon>Pseudomonadati</taxon>
        <taxon>Bacteroidota</taxon>
        <taxon>Flavobacteriia</taxon>
        <taxon>Flavobacteriales</taxon>
        <taxon>Flavobacteriaceae</taxon>
        <taxon>Formosa</taxon>
    </lineage>
</organism>
<dbReference type="EMBL" id="JAUSUU010000007">
    <property type="protein sequence ID" value="MDQ0336057.1"/>
    <property type="molecule type" value="Genomic_DNA"/>
</dbReference>
<dbReference type="RefSeq" id="WP_057779885.1">
    <property type="nucleotide sequence ID" value="NZ_JAGGJQ010000007.1"/>
</dbReference>
<keyword evidence="8" id="KW-1185">Reference proteome</keyword>
<name>A0A9X1CCQ8_9FLAO</name>
<dbReference type="OrthoDB" id="799767at2"/>
<evidence type="ECO:0000259" key="4">
    <source>
        <dbReference type="PROSITE" id="PS01124"/>
    </source>
</evidence>
<evidence type="ECO:0000313" key="8">
    <source>
        <dbReference type="Proteomes" id="UP001231587"/>
    </source>
</evidence>
<dbReference type="SUPFAM" id="SSF46689">
    <property type="entry name" value="Homeodomain-like"/>
    <property type="match status" value="1"/>
</dbReference>
<comment type="caution">
    <text evidence="5">The sequence shown here is derived from an EMBL/GenBank/DDBJ whole genome shotgun (WGS) entry which is preliminary data.</text>
</comment>
<gene>
    <name evidence="5" type="ORF">J2Z56_002460</name>
    <name evidence="6" type="ORF">J2Z57_002509</name>
</gene>
<evidence type="ECO:0000313" key="6">
    <source>
        <dbReference type="EMBL" id="MDQ0336057.1"/>
    </source>
</evidence>
<accession>A0A9X1CCQ8</accession>
<evidence type="ECO:0000256" key="1">
    <source>
        <dbReference type="ARBA" id="ARBA00023015"/>
    </source>
</evidence>
<keyword evidence="1" id="KW-0805">Transcription regulation</keyword>
<dbReference type="Proteomes" id="UP001231587">
    <property type="component" value="Unassembled WGS sequence"/>
</dbReference>
<keyword evidence="2 5" id="KW-0238">DNA-binding</keyword>